<evidence type="ECO:0000313" key="2">
    <source>
        <dbReference type="EMBL" id="BAU27581.1"/>
    </source>
</evidence>
<proteinExistence type="predicted"/>
<dbReference type="AlphaFoldDB" id="A0A0U5BA39"/>
<dbReference type="EMBL" id="AP017312">
    <property type="protein sequence ID" value="BAU27581.1"/>
    <property type="molecule type" value="Genomic_DNA"/>
</dbReference>
<feature type="region of interest" description="Disordered" evidence="1">
    <location>
        <begin position="451"/>
        <end position="490"/>
    </location>
</feature>
<reference evidence="2 3" key="1">
    <citation type="submission" date="2015-12" db="EMBL/GenBank/DDBJ databases">
        <title>Genome sequence of Aneurinibacillus soli.</title>
        <authorList>
            <person name="Lee J.S."/>
            <person name="Lee K.C."/>
            <person name="Kim K.K."/>
            <person name="Lee B.W."/>
        </authorList>
    </citation>
    <scope>NUCLEOTIDE SEQUENCE [LARGE SCALE GENOMIC DNA]</scope>
    <source>
        <strain evidence="2 3">CB4</strain>
    </source>
</reference>
<dbReference type="OrthoDB" id="2351076at2"/>
<feature type="compositionally biased region" description="Polar residues" evidence="1">
    <location>
        <begin position="457"/>
        <end position="469"/>
    </location>
</feature>
<keyword evidence="3" id="KW-1185">Reference proteome</keyword>
<gene>
    <name evidence="2" type="ORF">CB4_01755</name>
</gene>
<protein>
    <submittedName>
        <fullName evidence="2">Uncharacterized protein</fullName>
    </submittedName>
</protein>
<sequence>MIQNMLIGQMLDQIQQVRSSVIELKSGQVFSGKVLKLFPDNMATVQLGGLTVTARLETPLELGQRTWLQVQPGGQPVTLKVINQPGQPNVAADPGLEGLARGLGASVNEENMKLLKTLVDQNVPLKADSLRAFQQVMSEAGNNQETLDAALLAFKKGLPVTKETVLSLRAFVANTSIGSSLTGLADSLEQAVQQPQSLLSPSLKQAVEQALPALRSTRAVLEQTAEILAGNRGEAADTDEHTAWQSTRPQTDASAAKTIVMELFDRLGLRHERELASSQLAMPSASINTENESQQAVSQNVKAALLHLLQHEDAQLLPQGVREQVQLAIHQLTGQQLMTANAPDSAFVQVALQLPMPGNPDGENALIQVESRRKRNGELDPDNCRLFFYLSMQNMGETMLDVSVVNRILSVHLYNDGEQIPEMVSALRGPLEARLAEQGYRLSSIRVSPIPDEGVASTASSEPTASQGKSKPFATPPSSLANYKGVDFRI</sequence>
<organism evidence="2 3">
    <name type="scientific">Aneurinibacillus soli</name>
    <dbReference type="NCBI Taxonomy" id="1500254"/>
    <lineage>
        <taxon>Bacteria</taxon>
        <taxon>Bacillati</taxon>
        <taxon>Bacillota</taxon>
        <taxon>Bacilli</taxon>
        <taxon>Bacillales</taxon>
        <taxon>Paenibacillaceae</taxon>
        <taxon>Aneurinibacillus group</taxon>
        <taxon>Aneurinibacillus</taxon>
    </lineage>
</organism>
<dbReference type="Proteomes" id="UP000217696">
    <property type="component" value="Chromosome"/>
</dbReference>
<dbReference type="RefSeq" id="WP_096465035.1">
    <property type="nucleotide sequence ID" value="NZ_AP017312.1"/>
</dbReference>
<dbReference type="KEGG" id="asoc:CB4_01755"/>
<accession>A0A0U5BA39</accession>
<evidence type="ECO:0000313" key="3">
    <source>
        <dbReference type="Proteomes" id="UP000217696"/>
    </source>
</evidence>
<evidence type="ECO:0000256" key="1">
    <source>
        <dbReference type="SAM" id="MobiDB-lite"/>
    </source>
</evidence>
<name>A0A0U5BA39_9BACL</name>